<dbReference type="Proteomes" id="UP000298488">
    <property type="component" value="Unassembled WGS sequence"/>
</dbReference>
<protein>
    <submittedName>
        <fullName evidence="1">Antitoxin</fullName>
    </submittedName>
</protein>
<sequence>MAGLGDFADSAKDALKSEQAEDISDKVLDGAEDLANKVTGGKFADQVDGFRDEADKHIGNE</sequence>
<evidence type="ECO:0000313" key="2">
    <source>
        <dbReference type="Proteomes" id="UP000298488"/>
    </source>
</evidence>
<reference evidence="1 2" key="1">
    <citation type="submission" date="2019-03" db="EMBL/GenBank/DDBJ databases">
        <title>Genomics of glacier-inhabiting Cryobacterium strains.</title>
        <authorList>
            <person name="Liu Q."/>
            <person name="Xin Y.-H."/>
        </authorList>
    </citation>
    <scope>NUCLEOTIDE SEQUENCE [LARGE SCALE GENOMIC DNA]</scope>
    <source>
        <strain evidence="1 2">CGMCC 1.10440</strain>
    </source>
</reference>
<dbReference type="InterPro" id="IPR028037">
    <property type="entry name" value="Antitoxin_Rv0909/MT0933"/>
</dbReference>
<proteinExistence type="predicted"/>
<accession>A0A4R8V960</accession>
<gene>
    <name evidence="1" type="ORF">E3N84_06390</name>
</gene>
<dbReference type="AlphaFoldDB" id="A0A4R8V960"/>
<dbReference type="Pfam" id="PF14013">
    <property type="entry name" value="MT0933_antitox"/>
    <property type="match status" value="1"/>
</dbReference>
<dbReference type="EMBL" id="SOFI01000003">
    <property type="protein sequence ID" value="TFB79701.1"/>
    <property type="molecule type" value="Genomic_DNA"/>
</dbReference>
<comment type="caution">
    <text evidence="1">The sequence shown here is derived from an EMBL/GenBank/DDBJ whole genome shotgun (WGS) entry which is preliminary data.</text>
</comment>
<keyword evidence="2" id="KW-1185">Reference proteome</keyword>
<evidence type="ECO:0000313" key="1">
    <source>
        <dbReference type="EMBL" id="TFB79701.1"/>
    </source>
</evidence>
<name>A0A4R8V960_9MICO</name>
<dbReference type="OrthoDB" id="3267972at2"/>
<dbReference type="RefSeq" id="WP_104095572.1">
    <property type="nucleotide sequence ID" value="NZ_JACHBP010000001.1"/>
</dbReference>
<organism evidence="1 2">
    <name type="scientific">Terrimesophilobacter mesophilus</name>
    <dbReference type="NCBI Taxonomy" id="433647"/>
    <lineage>
        <taxon>Bacteria</taxon>
        <taxon>Bacillati</taxon>
        <taxon>Actinomycetota</taxon>
        <taxon>Actinomycetes</taxon>
        <taxon>Micrococcales</taxon>
        <taxon>Microbacteriaceae</taxon>
        <taxon>Terrimesophilobacter</taxon>
    </lineage>
</organism>